<evidence type="ECO:0000313" key="4">
    <source>
        <dbReference type="EMBL" id="MFB2934087.1"/>
    </source>
</evidence>
<dbReference type="InterPro" id="IPR007890">
    <property type="entry name" value="CHASE2"/>
</dbReference>
<dbReference type="CDD" id="cd07302">
    <property type="entry name" value="CHD"/>
    <property type="match status" value="1"/>
</dbReference>
<dbReference type="Proteomes" id="UP001576776">
    <property type="component" value="Unassembled WGS sequence"/>
</dbReference>
<dbReference type="PANTHER" id="PTHR43081:SF1">
    <property type="entry name" value="ADENYLATE CYCLASE, TERMINAL-DIFFERENTIATION SPECIFIC"/>
    <property type="match status" value="1"/>
</dbReference>
<dbReference type="SMART" id="SM00044">
    <property type="entry name" value="CYCc"/>
    <property type="match status" value="1"/>
</dbReference>
<dbReference type="InterPro" id="IPR029787">
    <property type="entry name" value="Nucleotide_cyclase"/>
</dbReference>
<keyword evidence="2" id="KW-0472">Membrane</keyword>
<gene>
    <name evidence="4" type="ORF">ACE1B6_02310</name>
</gene>
<dbReference type="PROSITE" id="PS50125">
    <property type="entry name" value="GUANYLATE_CYCLASE_2"/>
    <property type="match status" value="1"/>
</dbReference>
<name>A0ABV4Y5K7_9CYAN</name>
<accession>A0ABV4Y5K7</accession>
<evidence type="ECO:0000256" key="1">
    <source>
        <dbReference type="ARBA" id="ARBA00005381"/>
    </source>
</evidence>
<keyword evidence="2" id="KW-1133">Transmembrane helix</keyword>
<evidence type="ECO:0000313" key="5">
    <source>
        <dbReference type="Proteomes" id="UP001576776"/>
    </source>
</evidence>
<keyword evidence="5" id="KW-1185">Reference proteome</keyword>
<comment type="similarity">
    <text evidence="1">Belongs to the adenylyl cyclase class-3 family.</text>
</comment>
<dbReference type="EMBL" id="JBHFNS010000016">
    <property type="protein sequence ID" value="MFB2934087.1"/>
    <property type="molecule type" value="Genomic_DNA"/>
</dbReference>
<dbReference type="SUPFAM" id="SSF55073">
    <property type="entry name" value="Nucleotide cyclase"/>
    <property type="match status" value="1"/>
</dbReference>
<dbReference type="PANTHER" id="PTHR43081">
    <property type="entry name" value="ADENYLATE CYCLASE, TERMINAL-DIFFERENTIATION SPECIFIC-RELATED"/>
    <property type="match status" value="1"/>
</dbReference>
<feature type="domain" description="Guanylate cyclase" evidence="3">
    <location>
        <begin position="445"/>
        <end position="577"/>
    </location>
</feature>
<dbReference type="Pfam" id="PF00211">
    <property type="entry name" value="Guanylate_cyc"/>
    <property type="match status" value="1"/>
</dbReference>
<dbReference type="Pfam" id="PF05226">
    <property type="entry name" value="CHASE2"/>
    <property type="match status" value="1"/>
</dbReference>
<dbReference type="InterPro" id="IPR001054">
    <property type="entry name" value="A/G_cyclase"/>
</dbReference>
<dbReference type="RefSeq" id="WP_413255610.1">
    <property type="nucleotide sequence ID" value="NZ_JBHFNS010000016.1"/>
</dbReference>
<keyword evidence="2" id="KW-0812">Transmembrane</keyword>
<dbReference type="Gene3D" id="3.30.70.1230">
    <property type="entry name" value="Nucleotide cyclase"/>
    <property type="match status" value="1"/>
</dbReference>
<evidence type="ECO:0000256" key="2">
    <source>
        <dbReference type="SAM" id="Phobius"/>
    </source>
</evidence>
<reference evidence="4 5" key="1">
    <citation type="submission" date="2024-09" db="EMBL/GenBank/DDBJ databases">
        <title>Floridaenema gen nov. (Aerosakkonemataceae, Aerosakkonematales ord. nov., Cyanobacteria) from benthic tropical and subtropical fresh waters, with the description of four new species.</title>
        <authorList>
            <person name="Moretto J.A."/>
            <person name="Berthold D.E."/>
            <person name="Lefler F.W."/>
            <person name="Huang I.-S."/>
            <person name="Laughinghouse H. IV."/>
        </authorList>
    </citation>
    <scope>NUCLEOTIDE SEQUENCE [LARGE SCALE GENOMIC DNA]</scope>
    <source>
        <strain evidence="4 5">BLCC-F154</strain>
    </source>
</reference>
<dbReference type="SMART" id="SM01080">
    <property type="entry name" value="CHASE2"/>
    <property type="match status" value="1"/>
</dbReference>
<feature type="transmembrane region" description="Helical" evidence="2">
    <location>
        <begin position="391"/>
        <end position="410"/>
    </location>
</feature>
<proteinExistence type="inferred from homology"/>
<evidence type="ECO:0000259" key="3">
    <source>
        <dbReference type="PROSITE" id="PS50125"/>
    </source>
</evidence>
<organism evidence="4 5">
    <name type="scientific">Floridaenema fluviatile BLCC-F154</name>
    <dbReference type="NCBI Taxonomy" id="3153640"/>
    <lineage>
        <taxon>Bacteria</taxon>
        <taxon>Bacillati</taxon>
        <taxon>Cyanobacteriota</taxon>
        <taxon>Cyanophyceae</taxon>
        <taxon>Oscillatoriophycideae</taxon>
        <taxon>Aerosakkonematales</taxon>
        <taxon>Aerosakkonemataceae</taxon>
        <taxon>Floridanema</taxon>
        <taxon>Floridanema fluviatile</taxon>
    </lineage>
</organism>
<protein>
    <submittedName>
        <fullName evidence="4">CHASE2 domain-containing protein</fullName>
    </submittedName>
</protein>
<feature type="transmembrane region" description="Helical" evidence="2">
    <location>
        <begin position="361"/>
        <end position="385"/>
    </location>
</feature>
<dbReference type="InterPro" id="IPR050697">
    <property type="entry name" value="Adenylyl/Guanylyl_Cyclase_3/4"/>
</dbReference>
<feature type="transmembrane region" description="Helical" evidence="2">
    <location>
        <begin position="330"/>
        <end position="349"/>
    </location>
</feature>
<comment type="caution">
    <text evidence="4">The sequence shown here is derived from an EMBL/GenBank/DDBJ whole genome shotgun (WGS) entry which is preliminary data.</text>
</comment>
<sequence>MRSKLKKLIWEWRGLLITAPSIAGLVIISRAAGLLVPFELAAYDQFFRLRPLEPIDSRIVIVGMTESDIQKIGRATLSDELLAELIEKLKQQQPTAIGLDIFRDLPEGTGAQKLAKVFQSTPNLIGIRKVVGNGNDAPINPPPVLNKLGQVSASDLPLDADNKIRRYFLYLQTKDSKIITSFGLRLAEIYLKKLGIVAKPSAVNPNYLQLGKAVFIRFQENDGGYVRTNAQGYQILLNYKGPANSFKTVSVTDVLDNKIPPDSIKKRIVLIGSTAQSKKDFFFTPYSNTLIGIPDETSGVEIHANVISQILSAALEGRPLIQSWAEPLEFLWIFAWSVVGAAVSWKWRYAGGVANFSFPSVVGILLAGGSLFAICYLAFLSGWWIPFVPPALAIAGSAIAIISYIAYSAGGIRQVFSRYLTDEVVATLLETPEGLKLGGERRKITILLSDLRGFSAVSERLPPEKVVEMLNIYLAPMTDVIAKYQGIIDDLIGDAVLVLFGSLTQRVDDAERAIACAVAMQQAMISVNEQLERVGLPKIQMGIGINTGEVVVGNIGSQKHAKYTVIGSPINLASRIESYTVGGEILISEATLKDVGDIVQIHKSMEVQPKGFDEAIAIHEVNGIAGRYNLFLSREEEILISVQEEIPIEFRLIQGKRIDDRLLTGSLVKLSVNGGEVRSQYLVEPLNNIKIKLLIPTETGEKLGDLYAKVTGILTDGTAGFYIRFTVVPPDMATMFSRMITDASGR</sequence>